<dbReference type="SUPFAM" id="SSF52047">
    <property type="entry name" value="RNI-like"/>
    <property type="match status" value="1"/>
</dbReference>
<dbReference type="Pfam" id="PF23598">
    <property type="entry name" value="LRR_14"/>
    <property type="match status" value="1"/>
</dbReference>
<feature type="domain" description="Disease resistance R13L4/SHOC-2-like LRR" evidence="18">
    <location>
        <begin position="88"/>
        <end position="249"/>
    </location>
</feature>
<dbReference type="OrthoDB" id="847488at2759"/>
<feature type="transmembrane region" description="Helical" evidence="15">
    <location>
        <begin position="941"/>
        <end position="959"/>
    </location>
</feature>
<dbReference type="InterPro" id="IPR001611">
    <property type="entry name" value="Leu-rich_rpt"/>
</dbReference>
<keyword evidence="6" id="KW-0433">Leucine-rich repeat</keyword>
<keyword evidence="9" id="KW-0677">Repeat</keyword>
<accession>A0A2C9WLR9</accession>
<dbReference type="Pfam" id="PF13855">
    <property type="entry name" value="LRR_8"/>
    <property type="match status" value="4"/>
</dbReference>
<dbReference type="SUPFAM" id="SSF52058">
    <property type="entry name" value="L domain-like"/>
    <property type="match status" value="2"/>
</dbReference>
<evidence type="ECO:0000256" key="4">
    <source>
        <dbReference type="ARBA" id="ARBA00022475"/>
    </source>
</evidence>
<keyword evidence="10 15" id="KW-1133">Transmembrane helix</keyword>
<dbReference type="InterPro" id="IPR003591">
    <property type="entry name" value="Leu-rich_rpt_typical-subtyp"/>
</dbReference>
<dbReference type="Gramene" id="Manes.01G180200.1.v8.1">
    <property type="protein sequence ID" value="Manes.01G180200.1.v8.1.CDS.1"/>
    <property type="gene ID" value="Manes.01G180200.v8.1"/>
</dbReference>
<evidence type="ECO:0000256" key="7">
    <source>
        <dbReference type="ARBA" id="ARBA00022692"/>
    </source>
</evidence>
<evidence type="ECO:0000256" key="10">
    <source>
        <dbReference type="ARBA" id="ARBA00022989"/>
    </source>
</evidence>
<comment type="subcellular location">
    <subcellularLocation>
        <location evidence="2">Cell membrane</location>
        <topology evidence="2">Single-pass type I membrane protein</topology>
    </subcellularLocation>
    <subcellularLocation>
        <location evidence="1">Secreted</location>
        <location evidence="1">Cell wall</location>
    </subcellularLocation>
</comment>
<keyword evidence="8 16" id="KW-0732">Signal</keyword>
<evidence type="ECO:0000256" key="14">
    <source>
        <dbReference type="ARBA" id="ARBA00038043"/>
    </source>
</evidence>
<dbReference type="GO" id="GO:0009653">
    <property type="term" value="P:anatomical structure morphogenesis"/>
    <property type="evidence" value="ECO:0007669"/>
    <property type="project" value="UniProtKB-ARBA"/>
</dbReference>
<evidence type="ECO:0000313" key="19">
    <source>
        <dbReference type="EMBL" id="OAY61320.1"/>
    </source>
</evidence>
<dbReference type="PANTHER" id="PTHR48061:SF12">
    <property type="entry name" value="DISEASE RESISTANCE LIKE PROTEIN"/>
    <property type="match status" value="1"/>
</dbReference>
<dbReference type="Pfam" id="PF08263">
    <property type="entry name" value="LRRNT_2"/>
    <property type="match status" value="1"/>
</dbReference>
<name>A0A2C9WLR9_MANES</name>
<reference evidence="20" key="1">
    <citation type="journal article" date="2016" name="Nat. Biotechnol.">
        <title>Sequencing wild and cultivated cassava and related species reveals extensive interspecific hybridization and genetic diversity.</title>
        <authorList>
            <person name="Bredeson J.V."/>
            <person name="Lyons J.B."/>
            <person name="Prochnik S.E."/>
            <person name="Wu G.A."/>
            <person name="Ha C.M."/>
            <person name="Edsinger-Gonzales E."/>
            <person name="Grimwood J."/>
            <person name="Schmutz J."/>
            <person name="Rabbi I.Y."/>
            <person name="Egesi C."/>
            <person name="Nauluvula P."/>
            <person name="Lebot V."/>
            <person name="Ndunguru J."/>
            <person name="Mkamilo G."/>
            <person name="Bart R.S."/>
            <person name="Setter T.L."/>
            <person name="Gleadow R.M."/>
            <person name="Kulakow P."/>
            <person name="Ferguson M.E."/>
            <person name="Rounsley S."/>
            <person name="Rokhsar D.S."/>
        </authorList>
    </citation>
    <scope>NUCLEOTIDE SEQUENCE [LARGE SCALE GENOMIC DNA]</scope>
    <source>
        <strain evidence="20">cv. AM560-2</strain>
    </source>
</reference>
<keyword evidence="13" id="KW-0325">Glycoprotein</keyword>
<dbReference type="PRINTS" id="PR00019">
    <property type="entry name" value="LEURICHRPT"/>
</dbReference>
<dbReference type="PANTHER" id="PTHR48061">
    <property type="entry name" value="LEUCINE-RICH REPEAT RECEPTOR PROTEIN KINASE EMS1-LIKE-RELATED"/>
    <property type="match status" value="1"/>
</dbReference>
<dbReference type="GO" id="GO:0099402">
    <property type="term" value="P:plant organ development"/>
    <property type="evidence" value="ECO:0007669"/>
    <property type="project" value="UniProtKB-ARBA"/>
</dbReference>
<evidence type="ECO:0000259" key="18">
    <source>
        <dbReference type="Pfam" id="PF23598"/>
    </source>
</evidence>
<comment type="caution">
    <text evidence="19">The sequence shown here is derived from an EMBL/GenBank/DDBJ whole genome shotgun (WGS) entry which is preliminary data.</text>
</comment>
<keyword evidence="12" id="KW-0675">Receptor</keyword>
<dbReference type="GO" id="GO:0005886">
    <property type="term" value="C:plasma membrane"/>
    <property type="evidence" value="ECO:0007669"/>
    <property type="project" value="UniProtKB-SubCell"/>
</dbReference>
<feature type="domain" description="Leucine-rich repeat-containing N-terminal plant-type" evidence="17">
    <location>
        <begin position="29"/>
        <end position="79"/>
    </location>
</feature>
<proteinExistence type="inferred from homology"/>
<keyword evidence="20" id="KW-1185">Reference proteome</keyword>
<dbReference type="InterPro" id="IPR032675">
    <property type="entry name" value="LRR_dom_sf"/>
</dbReference>
<dbReference type="FunFam" id="3.80.10.10:FF:000095">
    <property type="entry name" value="LRR receptor-like serine/threonine-protein kinase GSO1"/>
    <property type="match status" value="1"/>
</dbReference>
<dbReference type="Pfam" id="PF00560">
    <property type="entry name" value="LRR_1"/>
    <property type="match status" value="4"/>
</dbReference>
<protein>
    <submittedName>
        <fullName evidence="19">Uncharacterized protein</fullName>
    </submittedName>
</protein>
<dbReference type="SMART" id="SM00369">
    <property type="entry name" value="LRR_TYP"/>
    <property type="match status" value="11"/>
</dbReference>
<dbReference type="Proteomes" id="UP000091857">
    <property type="component" value="Chromosome 1"/>
</dbReference>
<evidence type="ECO:0000313" key="20">
    <source>
        <dbReference type="Proteomes" id="UP000091857"/>
    </source>
</evidence>
<keyword evidence="4" id="KW-1003">Cell membrane</keyword>
<organism evidence="19 20">
    <name type="scientific">Manihot esculenta</name>
    <name type="common">Cassava</name>
    <name type="synonym">Jatropha manihot</name>
    <dbReference type="NCBI Taxonomy" id="3983"/>
    <lineage>
        <taxon>Eukaryota</taxon>
        <taxon>Viridiplantae</taxon>
        <taxon>Streptophyta</taxon>
        <taxon>Embryophyta</taxon>
        <taxon>Tracheophyta</taxon>
        <taxon>Spermatophyta</taxon>
        <taxon>Magnoliopsida</taxon>
        <taxon>eudicotyledons</taxon>
        <taxon>Gunneridae</taxon>
        <taxon>Pentapetalae</taxon>
        <taxon>rosids</taxon>
        <taxon>fabids</taxon>
        <taxon>Malpighiales</taxon>
        <taxon>Euphorbiaceae</taxon>
        <taxon>Crotonoideae</taxon>
        <taxon>Manihoteae</taxon>
        <taxon>Manihot</taxon>
    </lineage>
</organism>
<dbReference type="FunFam" id="3.80.10.10:FF:000400">
    <property type="entry name" value="Nuclear pore complex protein NUP107"/>
    <property type="match status" value="1"/>
</dbReference>
<comment type="similarity">
    <text evidence="14">Belongs to the polygalacturonase-inhibiting protein family.</text>
</comment>
<evidence type="ECO:0000256" key="6">
    <source>
        <dbReference type="ARBA" id="ARBA00022614"/>
    </source>
</evidence>
<dbReference type="AlphaFoldDB" id="A0A2C9WLR9"/>
<evidence type="ECO:0000256" key="15">
    <source>
        <dbReference type="SAM" id="Phobius"/>
    </source>
</evidence>
<dbReference type="InterPro" id="IPR013210">
    <property type="entry name" value="LRR_N_plant-typ"/>
</dbReference>
<dbReference type="PROSITE" id="PS51450">
    <property type="entry name" value="LRR"/>
    <property type="match status" value="2"/>
</dbReference>
<evidence type="ECO:0000256" key="11">
    <source>
        <dbReference type="ARBA" id="ARBA00023136"/>
    </source>
</evidence>
<evidence type="ECO:0000256" key="9">
    <source>
        <dbReference type="ARBA" id="ARBA00022737"/>
    </source>
</evidence>
<evidence type="ECO:0000256" key="3">
    <source>
        <dbReference type="ARBA" id="ARBA00009592"/>
    </source>
</evidence>
<dbReference type="STRING" id="3983.A0A2C9WLR9"/>
<gene>
    <name evidence="19" type="ORF">MANES_01G180200v8</name>
</gene>
<evidence type="ECO:0000256" key="8">
    <source>
        <dbReference type="ARBA" id="ARBA00022729"/>
    </source>
</evidence>
<dbReference type="Gene3D" id="3.80.10.10">
    <property type="entry name" value="Ribonuclease Inhibitor"/>
    <property type="match status" value="4"/>
</dbReference>
<keyword evidence="7 15" id="KW-0812">Transmembrane</keyword>
<evidence type="ECO:0000259" key="17">
    <source>
        <dbReference type="Pfam" id="PF08263"/>
    </source>
</evidence>
<evidence type="ECO:0000256" key="5">
    <source>
        <dbReference type="ARBA" id="ARBA00022512"/>
    </source>
</evidence>
<feature type="signal peptide" evidence="16">
    <location>
        <begin position="1"/>
        <end position="21"/>
    </location>
</feature>
<dbReference type="InterPro" id="IPR055414">
    <property type="entry name" value="LRR_R13L4/SHOC2-like"/>
</dbReference>
<dbReference type="SMART" id="SM00365">
    <property type="entry name" value="LRR_SD22"/>
    <property type="match status" value="6"/>
</dbReference>
<sequence length="977" mass="108193">MASMLFLSFLLLLFPLTISSASSATCVVDERSALLQFKQSFVIDCSASANDPSAHPKVQSWELDDENYGCCSWDGVQCDEDTGRVIGLDLSHSCLYGSINSTSSLFHLVHLQSLNLAYNHFNYSNIPFGMDNLLRLTYLNLSSSSFFGQIPSSILQLSQLTSLDLSRNDQLMLKDPDFGSLVQNLTSLEELHLSWVDLSSTVPKIMANLSSLKSVHLSSCGLSGEFPAGVFQLPKLQNLDLSYNWALRGYLPEFNMTSPLQVLDLAKTSFSGVLPDSIGNLISLNAVDVSSCKFSGDFPASFGNLTQLVYLDLSFNNFQSHDFSSLSWIDKQSKVVVFGLSGIILEGEIPSYFSNLTHVTTLVLTNCRITGSIPSWIMKMTNLVYLDLSFNRLQGSIPHSISQLTRLTNLQLPSNKLQGPLPDSLFQLQNLRALNLAWNNLSGIVELDMFSRLKKLTTLRLSGNRISLLANNNNNVFLQKFRILGFASCNLSHFPHFLQYQDELLWLDLSNNNIHGQIPRWMLNTSKESLKFINLSYNFLTGFEFSPAGLPWTRVSILDLRSNMLQGSLPIPAPSIKMYSASNNNLTGEIPLCICSLKFLSVLDLSHNKLGGMLPECLGNFSSSLQLLNLGNNNFHGKIPQTHTKECKLRMLVLGYNRLNGQVPRSLRNCSRLEMLILGNNQIRDAFPAWLGALEELKVLILRSNQFHSELSSSTGSAEFPKLRVIDLSQNKFSGQLPAQCWNAMKLADLDQLAYMGTFANFLTESFSLTVNLMYSMLITNKGTELAYARILESFVAVDLSSNVFEGEIPKIIGSLKGLRLLNLSNNNLTGGIPSSLGNLAKLESLDLSQNKLSGEIPQQLAQLHFLAVFNVSHNNLTGAIPIGNQFDTFQNDSYGGNWGLCGKPTFMKCDSLGVLPPSASDLDEGEDSGSSFEFGWKSVLMGYGSGLVIGLVIGQIILSRKYEWFLKIFSVKQRRK</sequence>
<comment type="similarity">
    <text evidence="3">Belongs to the RLP family.</text>
</comment>
<dbReference type="InterPro" id="IPR046956">
    <property type="entry name" value="RLP23-like"/>
</dbReference>
<evidence type="ECO:0000256" key="2">
    <source>
        <dbReference type="ARBA" id="ARBA00004251"/>
    </source>
</evidence>
<evidence type="ECO:0000256" key="16">
    <source>
        <dbReference type="SAM" id="SignalP"/>
    </source>
</evidence>
<evidence type="ECO:0000256" key="13">
    <source>
        <dbReference type="ARBA" id="ARBA00023180"/>
    </source>
</evidence>
<evidence type="ECO:0000256" key="12">
    <source>
        <dbReference type="ARBA" id="ARBA00023170"/>
    </source>
</evidence>
<feature type="chain" id="PRO_5012067448" evidence="16">
    <location>
        <begin position="22"/>
        <end position="977"/>
    </location>
</feature>
<keyword evidence="11 15" id="KW-0472">Membrane</keyword>
<evidence type="ECO:0000256" key="1">
    <source>
        <dbReference type="ARBA" id="ARBA00004191"/>
    </source>
</evidence>
<keyword evidence="5" id="KW-0964">Secreted</keyword>
<dbReference type="FunFam" id="3.80.10.10:FF:000041">
    <property type="entry name" value="LRR receptor-like serine/threonine-protein kinase ERECTA"/>
    <property type="match status" value="1"/>
</dbReference>
<keyword evidence="5" id="KW-0134">Cell wall</keyword>
<dbReference type="EMBL" id="CM004387">
    <property type="protein sequence ID" value="OAY61320.1"/>
    <property type="molecule type" value="Genomic_DNA"/>
</dbReference>